<protein>
    <recommendedName>
        <fullName evidence="3">DUF642 domain-containing protein</fullName>
    </recommendedName>
</protein>
<dbReference type="Proteomes" id="UP000637383">
    <property type="component" value="Unassembled WGS sequence"/>
</dbReference>
<dbReference type="EMBL" id="JACJTU010000020">
    <property type="protein sequence ID" value="MBD2736358.1"/>
    <property type="molecule type" value="Genomic_DNA"/>
</dbReference>
<comment type="caution">
    <text evidence="1">The sequence shown here is derived from an EMBL/GenBank/DDBJ whole genome shotgun (WGS) entry which is preliminary data.</text>
</comment>
<keyword evidence="2" id="KW-1185">Reference proteome</keyword>
<name>A0ABR8KDV1_9NOSO</name>
<reference evidence="1 2" key="1">
    <citation type="journal article" date="2020" name="ISME J.">
        <title>Comparative genomics reveals insights into cyanobacterial evolution and habitat adaptation.</title>
        <authorList>
            <person name="Chen M.Y."/>
            <person name="Teng W.K."/>
            <person name="Zhao L."/>
            <person name="Hu C.X."/>
            <person name="Zhou Y.K."/>
            <person name="Han B.P."/>
            <person name="Song L.R."/>
            <person name="Shu W.S."/>
        </authorList>
    </citation>
    <scope>NUCLEOTIDE SEQUENCE [LARGE SCALE GENOMIC DNA]</scope>
    <source>
        <strain evidence="1 2">FACHB-159</strain>
    </source>
</reference>
<sequence>MKLSQKLGFAISGITSVFMSTVVVTNTHILKAQATPKQPTENLVVNGTFAADPLLSPYDRTRNNPFISGWFNSIGGDIASNIFLENYTVDNAENYSLSVRLAPRYDDNGPTFTYISQKLKTIPGQKYELSYYLANTDDDPNENIFQTYVGGKLIDQKVNVPFQGFTKYTYYFVAKSQTTELKFASKQRFYWYNLDNVSVVPVNKLSKNEISKPEPCPSSIPAAKLVFTTFEIPNSITTEPQSINDKGDIIGYFRTSEGDRGFLKQGASFTTFNYPNALLTYANGINNQGDVVGSYYQNTVYHAFLKKGNSFTDVDVPGVDPAFAQFFSNQSARDINNQGHFVGFFRDNTGTHGFLKKGNTYSSFDNPNTTYQYTIANGINDWGNIVGFFQDAKGYHAFLKRGRYFTNFDVPGANFTHASSINNQGDIVGFFYDGIANRGFLKQGNSFSVINVPGAYSTYVYGINNQGDIVGFFYDGTKRRGFIARKKGW</sequence>
<gene>
    <name evidence="1" type="ORF">H6H03_21120</name>
</gene>
<organism evidence="1 2">
    <name type="scientific">Nostoc paludosum FACHB-159</name>
    <dbReference type="NCBI Taxonomy" id="2692908"/>
    <lineage>
        <taxon>Bacteria</taxon>
        <taxon>Bacillati</taxon>
        <taxon>Cyanobacteriota</taxon>
        <taxon>Cyanophyceae</taxon>
        <taxon>Nostocales</taxon>
        <taxon>Nostocaceae</taxon>
        <taxon>Nostoc</taxon>
    </lineage>
</organism>
<proteinExistence type="predicted"/>
<evidence type="ECO:0000313" key="1">
    <source>
        <dbReference type="EMBL" id="MBD2736358.1"/>
    </source>
</evidence>
<evidence type="ECO:0008006" key="3">
    <source>
        <dbReference type="Google" id="ProtNLM"/>
    </source>
</evidence>
<dbReference type="Gene3D" id="2.60.120.260">
    <property type="entry name" value="Galactose-binding domain-like"/>
    <property type="match status" value="1"/>
</dbReference>
<dbReference type="RefSeq" id="WP_190956990.1">
    <property type="nucleotide sequence ID" value="NZ_JACJTU010000020.1"/>
</dbReference>
<evidence type="ECO:0000313" key="2">
    <source>
        <dbReference type="Proteomes" id="UP000637383"/>
    </source>
</evidence>
<accession>A0ABR8KDV1</accession>